<dbReference type="Pfam" id="PF02687">
    <property type="entry name" value="FtsX"/>
    <property type="match status" value="2"/>
</dbReference>
<feature type="transmembrane region" description="Helical" evidence="7">
    <location>
        <begin position="114"/>
        <end position="135"/>
    </location>
</feature>
<dbReference type="PANTHER" id="PTHR30572">
    <property type="entry name" value="MEMBRANE COMPONENT OF TRANSPORTER-RELATED"/>
    <property type="match status" value="1"/>
</dbReference>
<proteinExistence type="inferred from homology"/>
<comment type="similarity">
    <text evidence="6">Belongs to the ABC-4 integral membrane protein family.</text>
</comment>
<name>A0A7K0ETD1_9BACT</name>
<gene>
    <name evidence="10" type="ORF">GJJ30_27460</name>
</gene>
<evidence type="ECO:0000259" key="9">
    <source>
        <dbReference type="Pfam" id="PF12704"/>
    </source>
</evidence>
<evidence type="ECO:0000256" key="6">
    <source>
        <dbReference type="ARBA" id="ARBA00038076"/>
    </source>
</evidence>
<evidence type="ECO:0000256" key="2">
    <source>
        <dbReference type="ARBA" id="ARBA00022475"/>
    </source>
</evidence>
<evidence type="ECO:0000313" key="11">
    <source>
        <dbReference type="Proteomes" id="UP000441754"/>
    </source>
</evidence>
<reference evidence="10 11" key="1">
    <citation type="journal article" date="2018" name="Antonie Van Leeuwenhoek">
        <title>Larkinella terrae sp. nov., isolated from soil on Jeju Island, South Korea.</title>
        <authorList>
            <person name="Ten L.N."/>
            <person name="Jeon J."/>
            <person name="Park S.J."/>
            <person name="Park S."/>
            <person name="Lee S.Y."/>
            <person name="Kim M.K."/>
            <person name="Jung H.Y."/>
        </authorList>
    </citation>
    <scope>NUCLEOTIDE SEQUENCE [LARGE SCALE GENOMIC DNA]</scope>
    <source>
        <strain evidence="10 11">KCTC 52001</strain>
    </source>
</reference>
<evidence type="ECO:0000256" key="1">
    <source>
        <dbReference type="ARBA" id="ARBA00004651"/>
    </source>
</evidence>
<feature type="transmembrane region" description="Helical" evidence="7">
    <location>
        <begin position="440"/>
        <end position="461"/>
    </location>
</feature>
<dbReference type="EMBL" id="WJXZ01000014">
    <property type="protein sequence ID" value="MRS65067.1"/>
    <property type="molecule type" value="Genomic_DNA"/>
</dbReference>
<dbReference type="InterPro" id="IPR003838">
    <property type="entry name" value="ABC3_permease_C"/>
</dbReference>
<feature type="domain" description="ABC3 transporter permease C-terminal" evidence="8">
    <location>
        <begin position="390"/>
        <end position="504"/>
    </location>
</feature>
<accession>A0A7K0ETD1</accession>
<evidence type="ECO:0000256" key="3">
    <source>
        <dbReference type="ARBA" id="ARBA00022692"/>
    </source>
</evidence>
<dbReference type="InterPro" id="IPR050250">
    <property type="entry name" value="Macrolide_Exporter_MacB"/>
</dbReference>
<dbReference type="NCBIfam" id="NF038404">
    <property type="entry name" value="perm_prefix_2"/>
    <property type="match status" value="1"/>
</dbReference>
<dbReference type="AlphaFoldDB" id="A0A7K0ETD1"/>
<feature type="transmembrane region" description="Helical" evidence="7">
    <location>
        <begin position="525"/>
        <end position="546"/>
    </location>
</feature>
<feature type="transmembrane region" description="Helical" evidence="7">
    <location>
        <begin position="774"/>
        <end position="798"/>
    </location>
</feature>
<keyword evidence="11" id="KW-1185">Reference proteome</keyword>
<dbReference type="OrthoDB" id="5933722at2"/>
<feature type="transmembrane region" description="Helical" evidence="7">
    <location>
        <begin position="476"/>
        <end position="504"/>
    </location>
</feature>
<feature type="transmembrane region" description="Helical" evidence="7">
    <location>
        <begin position="858"/>
        <end position="878"/>
    </location>
</feature>
<evidence type="ECO:0000256" key="5">
    <source>
        <dbReference type="ARBA" id="ARBA00023136"/>
    </source>
</evidence>
<feature type="domain" description="MacB-like periplasmic core" evidence="9">
    <location>
        <begin position="613"/>
        <end position="741"/>
    </location>
</feature>
<comment type="subcellular location">
    <subcellularLocation>
        <location evidence="1">Cell membrane</location>
        <topology evidence="1">Multi-pass membrane protein</topology>
    </subcellularLocation>
</comment>
<dbReference type="InterPro" id="IPR047699">
    <property type="entry name" value="Permease_put_prefix"/>
</dbReference>
<evidence type="ECO:0000259" key="8">
    <source>
        <dbReference type="Pfam" id="PF02687"/>
    </source>
</evidence>
<evidence type="ECO:0000313" key="10">
    <source>
        <dbReference type="EMBL" id="MRS65067.1"/>
    </source>
</evidence>
<dbReference type="InterPro" id="IPR025857">
    <property type="entry name" value="MacB_PCD"/>
</dbReference>
<protein>
    <submittedName>
        <fullName evidence="10">FtsX-like permease family protein</fullName>
    </submittedName>
</protein>
<dbReference type="GO" id="GO:0022857">
    <property type="term" value="F:transmembrane transporter activity"/>
    <property type="evidence" value="ECO:0007669"/>
    <property type="project" value="TreeGrafter"/>
</dbReference>
<organism evidence="10 11">
    <name type="scientific">Larkinella terrae</name>
    <dbReference type="NCBI Taxonomy" id="2025311"/>
    <lineage>
        <taxon>Bacteria</taxon>
        <taxon>Pseudomonadati</taxon>
        <taxon>Bacteroidota</taxon>
        <taxon>Cytophagia</taxon>
        <taxon>Cytophagales</taxon>
        <taxon>Spirosomataceae</taxon>
        <taxon>Larkinella</taxon>
    </lineage>
</organism>
<keyword evidence="4 7" id="KW-1133">Transmembrane helix</keyword>
<feature type="transmembrane region" description="Helical" evidence="7">
    <location>
        <begin position="384"/>
        <end position="406"/>
    </location>
</feature>
<feature type="domain" description="MacB-like periplasmic core" evidence="9">
    <location>
        <begin position="113"/>
        <end position="337"/>
    </location>
</feature>
<keyword evidence="5 7" id="KW-0472">Membrane</keyword>
<dbReference type="RefSeq" id="WP_154178349.1">
    <property type="nucleotide sequence ID" value="NZ_WJXZ01000014.1"/>
</dbReference>
<comment type="caution">
    <text evidence="10">The sequence shown here is derived from an EMBL/GenBank/DDBJ whole genome shotgun (WGS) entry which is preliminary data.</text>
</comment>
<dbReference type="PANTHER" id="PTHR30572:SF4">
    <property type="entry name" value="ABC TRANSPORTER PERMEASE YTRF"/>
    <property type="match status" value="1"/>
</dbReference>
<keyword evidence="2" id="KW-1003">Cell membrane</keyword>
<feature type="transmembrane region" description="Helical" evidence="7">
    <location>
        <begin position="810"/>
        <end position="838"/>
    </location>
</feature>
<evidence type="ECO:0000256" key="4">
    <source>
        <dbReference type="ARBA" id="ARBA00022989"/>
    </source>
</evidence>
<sequence length="897" mass="101307">MRKQPKPDNFSGAHPPRWADRLLEWFVAPHLLEYVQGDLQELFYKRVEQVGPARARREYVWGVIHCLTPFFQKPLRREIAQPFSDYPQPAQTVMLRNYLKIAFRNLAKNKGYSFINISGLAMGMAVTMLIGLWIYDEISFNQYHKNYKDIAQVRRVYTDPNIQKTFGTEAMQFPMRAALKSQYHHYFKHILMAWWVSDYTVSMADKKIQKRGEFIDPGVLDMLSLKMLKGNYASLDQLHSIVLSKSAAQAIFGEEDPINKNLKIDNRIDVVVTGVYEDIPRNNRFGDVEFFSPWDLWVASNGWIKEVENEWGNSSFGIYVQLLPHVSIETANAGIKDFYLKSTPKETAEQSAKYKFGVFLYPMKDWHLYSELKDGRPSGGRITFVWIFGLVGFFVLVLACINFMNLSTARSEKRAKEIGIRKAIGSLKNQLVQQFLSESFLVVILSFALSLLLISIALPWFNQVADKALSLPVESLLFWAISLAFIAITTFLAGAYPAFYLSAFQPVKVLKGTIRLGRFAALPRKILVVVQFTVSIILIVGTIVVYKQIKYAQDRPVGYNREGLISVPKNDPNYVGKLDVLRSELLNTGVVAGVELSSSPLTAVWNNVGGFKWKGKNPELASDFSITEVSYGFGQLVNWQLIAGRDFSRAFATDSTKMIINETAAKYLGLKNPVGEFVTFYDGKQTRQIIGVVKDLVMTSPYEPEKRAFFFLDANYKSASQIDIKIKPTVSANAALPEIEAVFKKIVPSAAFNYKFVDEEYAKKFSDEDRISKLASFFATLAIFISCLGLFGLASFVAEQRTKEIGVRKVLGASVLNLWGLLSKDFVLLVIIALGIAIPTSRYFLTGWLEKYTYRTEISWWIFAASGAGALLITLLTVSFQSIKAALINPVKSLRSE</sequence>
<dbReference type="GO" id="GO:0005886">
    <property type="term" value="C:plasma membrane"/>
    <property type="evidence" value="ECO:0007669"/>
    <property type="project" value="UniProtKB-SubCell"/>
</dbReference>
<evidence type="ECO:0000256" key="7">
    <source>
        <dbReference type="SAM" id="Phobius"/>
    </source>
</evidence>
<feature type="domain" description="ABC3 transporter permease C-terminal" evidence="8">
    <location>
        <begin position="777"/>
        <end position="890"/>
    </location>
</feature>
<dbReference type="Proteomes" id="UP000441754">
    <property type="component" value="Unassembled WGS sequence"/>
</dbReference>
<dbReference type="Pfam" id="PF12704">
    <property type="entry name" value="MacB_PCD"/>
    <property type="match status" value="2"/>
</dbReference>
<keyword evidence="3 7" id="KW-0812">Transmembrane</keyword>